<dbReference type="STRING" id="1210089.GCA_001613165_00808"/>
<dbReference type="GO" id="GO:0020037">
    <property type="term" value="F:heme binding"/>
    <property type="evidence" value="ECO:0007669"/>
    <property type="project" value="InterPro"/>
</dbReference>
<keyword evidence="4 8" id="KW-0479">Metal-binding</keyword>
<dbReference type="Gene3D" id="1.10.630.10">
    <property type="entry name" value="Cytochrome P450"/>
    <property type="match status" value="1"/>
</dbReference>
<dbReference type="EMBL" id="QQAZ01000007">
    <property type="protein sequence ID" value="RDI49190.1"/>
    <property type="molecule type" value="Genomic_DNA"/>
</dbReference>
<dbReference type="InterPro" id="IPR001128">
    <property type="entry name" value="Cyt_P450"/>
</dbReference>
<keyword evidence="5 8" id="KW-0560">Oxidoreductase</keyword>
<evidence type="ECO:0000313" key="10">
    <source>
        <dbReference type="EMBL" id="RDI49190.1"/>
    </source>
</evidence>
<dbReference type="PANTHER" id="PTHR46696">
    <property type="entry name" value="P450, PUTATIVE (EUROFUNG)-RELATED"/>
    <property type="match status" value="1"/>
</dbReference>
<dbReference type="OrthoDB" id="3664945at2"/>
<proteinExistence type="inferred from homology"/>
<evidence type="ECO:0000256" key="1">
    <source>
        <dbReference type="ARBA" id="ARBA00001971"/>
    </source>
</evidence>
<name>A0A370GZT1_9NOCA</name>
<evidence type="ECO:0000256" key="5">
    <source>
        <dbReference type="ARBA" id="ARBA00023002"/>
    </source>
</evidence>
<organism evidence="10 11">
    <name type="scientific">Nocardia mexicana</name>
    <dbReference type="NCBI Taxonomy" id="279262"/>
    <lineage>
        <taxon>Bacteria</taxon>
        <taxon>Bacillati</taxon>
        <taxon>Actinomycetota</taxon>
        <taxon>Actinomycetes</taxon>
        <taxon>Mycobacteriales</taxon>
        <taxon>Nocardiaceae</taxon>
        <taxon>Nocardia</taxon>
    </lineage>
</organism>
<dbReference type="Pfam" id="PF00067">
    <property type="entry name" value="p450"/>
    <property type="match status" value="1"/>
</dbReference>
<keyword evidence="7 8" id="KW-0503">Monooxygenase</keyword>
<evidence type="ECO:0000256" key="6">
    <source>
        <dbReference type="ARBA" id="ARBA00023004"/>
    </source>
</evidence>
<evidence type="ECO:0000256" key="2">
    <source>
        <dbReference type="ARBA" id="ARBA00010617"/>
    </source>
</evidence>
<comment type="similarity">
    <text evidence="2 8">Belongs to the cytochrome P450 family.</text>
</comment>
<keyword evidence="6 8" id="KW-0408">Iron</keyword>
<dbReference type="CDD" id="cd11030">
    <property type="entry name" value="CYP105-like"/>
    <property type="match status" value="1"/>
</dbReference>
<dbReference type="InterPro" id="IPR036396">
    <property type="entry name" value="Cyt_P450_sf"/>
</dbReference>
<reference evidence="10 11" key="1">
    <citation type="submission" date="2018-07" db="EMBL/GenBank/DDBJ databases">
        <title>Genomic Encyclopedia of Type Strains, Phase IV (KMG-IV): sequencing the most valuable type-strain genomes for metagenomic binning, comparative biology and taxonomic classification.</title>
        <authorList>
            <person name="Goeker M."/>
        </authorList>
    </citation>
    <scope>NUCLEOTIDE SEQUENCE [LARGE SCALE GENOMIC DNA]</scope>
    <source>
        <strain evidence="10 11">DSM 44952</strain>
    </source>
</reference>
<dbReference type="PRINTS" id="PR00359">
    <property type="entry name" value="BP450"/>
</dbReference>
<accession>A0A370GZT1</accession>
<evidence type="ECO:0000313" key="11">
    <source>
        <dbReference type="Proteomes" id="UP000255355"/>
    </source>
</evidence>
<evidence type="ECO:0000256" key="8">
    <source>
        <dbReference type="RuleBase" id="RU000461"/>
    </source>
</evidence>
<evidence type="ECO:0000256" key="9">
    <source>
        <dbReference type="SAM" id="MobiDB-lite"/>
    </source>
</evidence>
<evidence type="ECO:0000256" key="3">
    <source>
        <dbReference type="ARBA" id="ARBA00022617"/>
    </source>
</evidence>
<dbReference type="GO" id="GO:0004497">
    <property type="term" value="F:monooxygenase activity"/>
    <property type="evidence" value="ECO:0007669"/>
    <property type="project" value="UniProtKB-KW"/>
</dbReference>
<dbReference type="SUPFAM" id="SSF48264">
    <property type="entry name" value="Cytochrome P450"/>
    <property type="match status" value="1"/>
</dbReference>
<gene>
    <name evidence="10" type="ORF">DFR68_107318</name>
</gene>
<dbReference type="PANTHER" id="PTHR46696:SF1">
    <property type="entry name" value="CYTOCHROME P450 YJIB-RELATED"/>
    <property type="match status" value="1"/>
</dbReference>
<dbReference type="AlphaFoldDB" id="A0A370GZT1"/>
<dbReference type="GO" id="GO:0005506">
    <property type="term" value="F:iron ion binding"/>
    <property type="evidence" value="ECO:0007669"/>
    <property type="project" value="InterPro"/>
</dbReference>
<sequence>MTRSLPPVTQLPTARAAEDPFAPPPELAALRDEAPLRPMIYPDGHEGWLATGHAEVRAVLADERISNRTELVHHYNPMYAGIELPPASPGDMDHVDGAAHARLRQPVAGWFSVRRVRELADRVEELAAEYLDAMAAQGPPVDLVQAFAFPVPATIICEMLGVPYADRAEFADNAATAVTGSGQPEEVAAAWQAMMSYIGTLVAVKRADPGDDILSALTRTDISDDEISGIGAFLLGAGLDTTATMVSLGTFALLQNPDQWAAWLADPDLTDGAVEELLRYLTPPHTGTRSALADVEIAGQLIKAGQTITVCTGAANRDPRKFPDPDTLDLARRATGHLTFSHGIHQCLGQQLARVELRIAFPALLQRFPTLRLAVPAAEVPLRGGLDDVYGVHELPVEW</sequence>
<dbReference type="PROSITE" id="PS00086">
    <property type="entry name" value="CYTOCHROME_P450"/>
    <property type="match status" value="1"/>
</dbReference>
<evidence type="ECO:0000256" key="4">
    <source>
        <dbReference type="ARBA" id="ARBA00022723"/>
    </source>
</evidence>
<protein>
    <submittedName>
        <fullName evidence="10">Cytochrome P450</fullName>
    </submittedName>
</protein>
<dbReference type="InterPro" id="IPR017972">
    <property type="entry name" value="Cyt_P450_CS"/>
</dbReference>
<comment type="caution">
    <text evidence="10">The sequence shown here is derived from an EMBL/GenBank/DDBJ whole genome shotgun (WGS) entry which is preliminary data.</text>
</comment>
<dbReference type="GO" id="GO:0016705">
    <property type="term" value="F:oxidoreductase activity, acting on paired donors, with incorporation or reduction of molecular oxygen"/>
    <property type="evidence" value="ECO:0007669"/>
    <property type="project" value="InterPro"/>
</dbReference>
<evidence type="ECO:0000256" key="7">
    <source>
        <dbReference type="ARBA" id="ARBA00023033"/>
    </source>
</evidence>
<keyword evidence="11" id="KW-1185">Reference proteome</keyword>
<dbReference type="PRINTS" id="PR00385">
    <property type="entry name" value="P450"/>
</dbReference>
<feature type="region of interest" description="Disordered" evidence="9">
    <location>
        <begin position="1"/>
        <end position="26"/>
    </location>
</feature>
<keyword evidence="3 8" id="KW-0349">Heme</keyword>
<dbReference type="Proteomes" id="UP000255355">
    <property type="component" value="Unassembled WGS sequence"/>
</dbReference>
<dbReference type="InterPro" id="IPR002397">
    <property type="entry name" value="Cyt_P450_B"/>
</dbReference>
<comment type="cofactor">
    <cofactor evidence="1">
        <name>heme</name>
        <dbReference type="ChEBI" id="CHEBI:30413"/>
    </cofactor>
</comment>
<dbReference type="RefSeq" id="WP_068013996.1">
    <property type="nucleotide sequence ID" value="NZ_QQAZ01000007.1"/>
</dbReference>
<dbReference type="FunFam" id="1.10.630.10:FF:000018">
    <property type="entry name" value="Cytochrome P450 monooxygenase"/>
    <property type="match status" value="1"/>
</dbReference>